<gene>
    <name evidence="1" type="ORF">OL599_22755</name>
</gene>
<name>A0AA42CG72_9PROT</name>
<dbReference type="RefSeq" id="WP_264716341.1">
    <property type="nucleotide sequence ID" value="NZ_JAPDNT010000036.1"/>
</dbReference>
<sequence length="104" mass="10584">MLLVSTNWTGVIAETVSSPATGRVGLIAADGRIQTYPPDSVAVRCVFLTPATARAIAERTELTVLCGGSISVQLAFAAPGAGDAKAIIAEWLDGIEVAAESING</sequence>
<evidence type="ECO:0000313" key="2">
    <source>
        <dbReference type="Proteomes" id="UP001165679"/>
    </source>
</evidence>
<comment type="caution">
    <text evidence="1">The sequence shown here is derived from an EMBL/GenBank/DDBJ whole genome shotgun (WGS) entry which is preliminary data.</text>
</comment>
<dbReference type="EMBL" id="JAPDNT010000036">
    <property type="protein sequence ID" value="MCW3477394.1"/>
    <property type="molecule type" value="Genomic_DNA"/>
</dbReference>
<protein>
    <submittedName>
        <fullName evidence="1">Uncharacterized protein</fullName>
    </submittedName>
</protein>
<dbReference type="AlphaFoldDB" id="A0AA42CG72"/>
<evidence type="ECO:0000313" key="1">
    <source>
        <dbReference type="EMBL" id="MCW3477394.1"/>
    </source>
</evidence>
<proteinExistence type="predicted"/>
<dbReference type="Proteomes" id="UP001165679">
    <property type="component" value="Unassembled WGS sequence"/>
</dbReference>
<accession>A0AA42CG72</accession>
<keyword evidence="2" id="KW-1185">Reference proteome</keyword>
<reference evidence="1" key="2">
    <citation type="submission" date="2022-10" db="EMBL/GenBank/DDBJ databases">
        <authorList>
            <person name="Trinh H.N."/>
        </authorList>
    </citation>
    <scope>NUCLEOTIDE SEQUENCE</scope>
    <source>
        <strain evidence="1">RN2-1</strain>
    </source>
</reference>
<reference evidence="1" key="1">
    <citation type="submission" date="2022-09" db="EMBL/GenBank/DDBJ databases">
        <title>Rhodovastum sp. nov. RN2-1 isolated from soil in Seongnam, South Korea.</title>
        <authorList>
            <person name="Le N.T."/>
        </authorList>
    </citation>
    <scope>NUCLEOTIDE SEQUENCE</scope>
    <source>
        <strain evidence="1">RN2-1</strain>
    </source>
</reference>
<organism evidence="1 2">
    <name type="scientific">Limobrevibacterium gyesilva</name>
    <dbReference type="NCBI Taxonomy" id="2991712"/>
    <lineage>
        <taxon>Bacteria</taxon>
        <taxon>Pseudomonadati</taxon>
        <taxon>Pseudomonadota</taxon>
        <taxon>Alphaproteobacteria</taxon>
        <taxon>Acetobacterales</taxon>
        <taxon>Acetobacteraceae</taxon>
        <taxon>Limobrevibacterium</taxon>
    </lineage>
</organism>